<sequence>MGAGCESPFASFAPVALTPSVESAPAGEEDIAGCSAWDDGVLDASNMFSAAGVSSGAGRGDEVKSTAALSLSMALNTGRGIQCNSLLTSR</sequence>
<dbReference type="Proteomes" id="UP001497516">
    <property type="component" value="Chromosome 4"/>
</dbReference>
<organism evidence="1 2">
    <name type="scientific">Linum trigynum</name>
    <dbReference type="NCBI Taxonomy" id="586398"/>
    <lineage>
        <taxon>Eukaryota</taxon>
        <taxon>Viridiplantae</taxon>
        <taxon>Streptophyta</taxon>
        <taxon>Embryophyta</taxon>
        <taxon>Tracheophyta</taxon>
        <taxon>Spermatophyta</taxon>
        <taxon>Magnoliopsida</taxon>
        <taxon>eudicotyledons</taxon>
        <taxon>Gunneridae</taxon>
        <taxon>Pentapetalae</taxon>
        <taxon>rosids</taxon>
        <taxon>fabids</taxon>
        <taxon>Malpighiales</taxon>
        <taxon>Linaceae</taxon>
        <taxon>Linum</taxon>
    </lineage>
</organism>
<protein>
    <submittedName>
        <fullName evidence="1">Uncharacterized protein</fullName>
    </submittedName>
</protein>
<gene>
    <name evidence="1" type="ORF">LTRI10_LOCUS23949</name>
</gene>
<name>A0AAV2EA08_9ROSI</name>
<reference evidence="1 2" key="1">
    <citation type="submission" date="2024-04" db="EMBL/GenBank/DDBJ databases">
        <authorList>
            <person name="Fracassetti M."/>
        </authorList>
    </citation>
    <scope>NUCLEOTIDE SEQUENCE [LARGE SCALE GENOMIC DNA]</scope>
</reference>
<evidence type="ECO:0000313" key="2">
    <source>
        <dbReference type="Proteomes" id="UP001497516"/>
    </source>
</evidence>
<proteinExistence type="predicted"/>
<evidence type="ECO:0000313" key="1">
    <source>
        <dbReference type="EMBL" id="CAL1382634.1"/>
    </source>
</evidence>
<dbReference type="AlphaFoldDB" id="A0AAV2EA08"/>
<accession>A0AAV2EA08</accession>
<keyword evidence="2" id="KW-1185">Reference proteome</keyword>
<dbReference type="EMBL" id="OZ034817">
    <property type="protein sequence ID" value="CAL1382634.1"/>
    <property type="molecule type" value="Genomic_DNA"/>
</dbReference>